<gene>
    <name evidence="1" type="ORF">E2C01_072397</name>
</gene>
<dbReference type="Proteomes" id="UP000324222">
    <property type="component" value="Unassembled WGS sequence"/>
</dbReference>
<accession>A0A5B7IAM0</accession>
<evidence type="ECO:0000313" key="2">
    <source>
        <dbReference type="Proteomes" id="UP000324222"/>
    </source>
</evidence>
<proteinExistence type="predicted"/>
<dbReference type="AlphaFoldDB" id="A0A5B7IAM0"/>
<evidence type="ECO:0000313" key="1">
    <source>
        <dbReference type="EMBL" id="MPC77928.1"/>
    </source>
</evidence>
<keyword evidence="2" id="KW-1185">Reference proteome</keyword>
<name>A0A5B7IAM0_PORTR</name>
<reference evidence="1 2" key="1">
    <citation type="submission" date="2019-05" db="EMBL/GenBank/DDBJ databases">
        <title>Another draft genome of Portunus trituberculatus and its Hox gene families provides insights of decapod evolution.</title>
        <authorList>
            <person name="Jeong J.-H."/>
            <person name="Song I."/>
            <person name="Kim S."/>
            <person name="Choi T."/>
            <person name="Kim D."/>
            <person name="Ryu S."/>
            <person name="Kim W."/>
        </authorList>
    </citation>
    <scope>NUCLEOTIDE SEQUENCE [LARGE SCALE GENOMIC DNA]</scope>
    <source>
        <tissue evidence="1">Muscle</tissue>
    </source>
</reference>
<organism evidence="1 2">
    <name type="scientific">Portunus trituberculatus</name>
    <name type="common">Swimming crab</name>
    <name type="synonym">Neptunus trituberculatus</name>
    <dbReference type="NCBI Taxonomy" id="210409"/>
    <lineage>
        <taxon>Eukaryota</taxon>
        <taxon>Metazoa</taxon>
        <taxon>Ecdysozoa</taxon>
        <taxon>Arthropoda</taxon>
        <taxon>Crustacea</taxon>
        <taxon>Multicrustacea</taxon>
        <taxon>Malacostraca</taxon>
        <taxon>Eumalacostraca</taxon>
        <taxon>Eucarida</taxon>
        <taxon>Decapoda</taxon>
        <taxon>Pleocyemata</taxon>
        <taxon>Brachyura</taxon>
        <taxon>Eubrachyura</taxon>
        <taxon>Portunoidea</taxon>
        <taxon>Portunidae</taxon>
        <taxon>Portuninae</taxon>
        <taxon>Portunus</taxon>
    </lineage>
</organism>
<dbReference type="EMBL" id="VSRR010047108">
    <property type="protein sequence ID" value="MPC77928.1"/>
    <property type="molecule type" value="Genomic_DNA"/>
</dbReference>
<sequence length="131" mass="14884">MEANRQMNRPRSRHIDIGRNTSSFLRNITQDSHSCHGEEGRRKEAAAAVMMVVMVVVAKEGGLNGRNVGRAQDSDHVFFYSLLYSALLTHWRASEIQHSGFITLVDIRERKENVSEDEMQRRVATAAEEGR</sequence>
<comment type="caution">
    <text evidence="1">The sequence shown here is derived from an EMBL/GenBank/DDBJ whole genome shotgun (WGS) entry which is preliminary data.</text>
</comment>
<protein>
    <submittedName>
        <fullName evidence="1">Uncharacterized protein</fullName>
    </submittedName>
</protein>